<reference evidence="5 6" key="1">
    <citation type="submission" date="2019-04" db="EMBL/GenBank/DDBJ databases">
        <authorList>
            <person name="Alioto T."/>
            <person name="Alioto T."/>
        </authorList>
    </citation>
    <scope>NUCLEOTIDE SEQUENCE [LARGE SCALE GENOMIC DNA]</scope>
</reference>
<accession>A0A5E4C2E8</accession>
<dbReference type="InterPro" id="IPR003961">
    <property type="entry name" value="FN3_dom"/>
</dbReference>
<keyword evidence="2" id="KW-1133">Transmembrane helix</keyword>
<dbReference type="SMART" id="SM00060">
    <property type="entry name" value="FN3"/>
    <property type="match status" value="1"/>
</dbReference>
<organism evidence="5 6">
    <name type="scientific">Marmota monax</name>
    <name type="common">Woodchuck</name>
    <dbReference type="NCBI Taxonomy" id="9995"/>
    <lineage>
        <taxon>Eukaryota</taxon>
        <taxon>Metazoa</taxon>
        <taxon>Chordata</taxon>
        <taxon>Craniata</taxon>
        <taxon>Vertebrata</taxon>
        <taxon>Euteleostomi</taxon>
        <taxon>Mammalia</taxon>
        <taxon>Eutheria</taxon>
        <taxon>Euarchontoglires</taxon>
        <taxon>Glires</taxon>
        <taxon>Rodentia</taxon>
        <taxon>Sciuromorpha</taxon>
        <taxon>Sciuridae</taxon>
        <taxon>Xerinae</taxon>
        <taxon>Marmotini</taxon>
        <taxon>Marmota</taxon>
    </lineage>
</organism>
<dbReference type="Gene3D" id="2.60.40.10">
    <property type="entry name" value="Immunoglobulins"/>
    <property type="match status" value="1"/>
</dbReference>
<dbReference type="PANTHER" id="PTHR13817:SF95">
    <property type="entry name" value="PROTOGENIN"/>
    <property type="match status" value="1"/>
</dbReference>
<dbReference type="SUPFAM" id="SSF49265">
    <property type="entry name" value="Fibronectin type III"/>
    <property type="match status" value="1"/>
</dbReference>
<keyword evidence="2" id="KW-0812">Transmembrane</keyword>
<dbReference type="Proteomes" id="UP000662637">
    <property type="component" value="Unassembled WGS sequence"/>
</dbReference>
<dbReference type="InterPro" id="IPR036116">
    <property type="entry name" value="FN3_sf"/>
</dbReference>
<evidence type="ECO:0000313" key="5">
    <source>
        <dbReference type="EMBL" id="VTJ76054.1"/>
    </source>
</evidence>
<feature type="domain" description="Fibronectin type-III" evidence="3">
    <location>
        <begin position="46"/>
        <end position="141"/>
    </location>
</feature>
<name>A0A5E4C2E8_MARMO</name>
<sequence>MVPPPPPPHHLYAKANTSSSIFLHWRRPAFTTAQIINYTIRSPAGPPVGVKVTLIEDDTALVSWKPPDGPETVVTRYTILYASRKAWIAGEWQVLHREGAITMALLENLVAGNVYIVKISASNEVGEGPFSNSVELAVLPKETSESNQRPKRLDSADAKVYSGYYHLDQKSMTGIAVGVGIALTCILICVLILIYRSKARYVSIAGDDG</sequence>
<feature type="transmembrane region" description="Helical" evidence="2">
    <location>
        <begin position="175"/>
        <end position="195"/>
    </location>
</feature>
<evidence type="ECO:0000256" key="1">
    <source>
        <dbReference type="ARBA" id="ARBA00022737"/>
    </source>
</evidence>
<dbReference type="InterPro" id="IPR013783">
    <property type="entry name" value="Ig-like_fold"/>
</dbReference>
<dbReference type="PROSITE" id="PS50853">
    <property type="entry name" value="FN3"/>
    <property type="match status" value="1"/>
</dbReference>
<proteinExistence type="predicted"/>
<evidence type="ECO:0000313" key="4">
    <source>
        <dbReference type="EMBL" id="KAF7478505.1"/>
    </source>
</evidence>
<dbReference type="PANTHER" id="PTHR13817">
    <property type="entry name" value="TITIN"/>
    <property type="match status" value="1"/>
</dbReference>
<dbReference type="Pfam" id="PF00041">
    <property type="entry name" value="fn3"/>
    <property type="match status" value="1"/>
</dbReference>
<keyword evidence="2" id="KW-0472">Membrane</keyword>
<dbReference type="FunFam" id="2.60.40.10:FF:000828">
    <property type="entry name" value="Protogenin"/>
    <property type="match status" value="1"/>
</dbReference>
<gene>
    <name evidence="4" type="ORF">GHT09_010424</name>
    <name evidence="5" type="ORF">MONAX_5E007265</name>
</gene>
<evidence type="ECO:0000313" key="6">
    <source>
        <dbReference type="Proteomes" id="UP000335636"/>
    </source>
</evidence>
<protein>
    <recommendedName>
        <fullName evidence="3">Fibronectin type-III domain-containing protein</fullName>
    </recommendedName>
</protein>
<dbReference type="InterPro" id="IPR050964">
    <property type="entry name" value="Striated_Muscle_Regulatory"/>
</dbReference>
<keyword evidence="1" id="KW-0677">Repeat</keyword>
<dbReference type="CDD" id="cd00063">
    <property type="entry name" value="FN3"/>
    <property type="match status" value="1"/>
</dbReference>
<dbReference type="EMBL" id="CABDUW010000854">
    <property type="protein sequence ID" value="VTJ76054.1"/>
    <property type="molecule type" value="Genomic_DNA"/>
</dbReference>
<dbReference type="EMBL" id="WJEC01001603">
    <property type="protein sequence ID" value="KAF7478505.1"/>
    <property type="molecule type" value="Genomic_DNA"/>
</dbReference>
<dbReference type="Proteomes" id="UP000335636">
    <property type="component" value="Unassembled WGS sequence"/>
</dbReference>
<dbReference type="AlphaFoldDB" id="A0A5E4C2E8"/>
<evidence type="ECO:0000256" key="2">
    <source>
        <dbReference type="SAM" id="Phobius"/>
    </source>
</evidence>
<evidence type="ECO:0000259" key="3">
    <source>
        <dbReference type="PROSITE" id="PS50853"/>
    </source>
</evidence>
<reference evidence="4" key="2">
    <citation type="submission" date="2020-08" db="EMBL/GenBank/DDBJ databases">
        <authorList>
            <person name="Shumante A."/>
            <person name="Zimin A.V."/>
            <person name="Puiu D."/>
            <person name="Salzberg S.L."/>
        </authorList>
    </citation>
    <scope>NUCLEOTIDE SEQUENCE</scope>
    <source>
        <strain evidence="4">WC2-LM</strain>
        <tissue evidence="4">Liver</tissue>
    </source>
</reference>
<keyword evidence="6" id="KW-1185">Reference proteome</keyword>